<gene>
    <name evidence="3" type="ORF">SM436_37495</name>
</gene>
<organism evidence="3 4">
    <name type="scientific">Actinomadura chokoriensis</name>
    <dbReference type="NCBI Taxonomy" id="454156"/>
    <lineage>
        <taxon>Bacteria</taxon>
        <taxon>Bacillati</taxon>
        <taxon>Actinomycetota</taxon>
        <taxon>Actinomycetes</taxon>
        <taxon>Streptosporangiales</taxon>
        <taxon>Thermomonosporaceae</taxon>
        <taxon>Actinomadura</taxon>
    </lineage>
</organism>
<name>A0ABV4R914_9ACTN</name>
<dbReference type="Proteomes" id="UP001569904">
    <property type="component" value="Unassembled WGS sequence"/>
</dbReference>
<dbReference type="RefSeq" id="WP_371946434.1">
    <property type="nucleotide sequence ID" value="NZ_JAXCEH010000057.1"/>
</dbReference>
<dbReference type="InterPro" id="IPR014030">
    <property type="entry name" value="Ketoacyl_synth_N"/>
</dbReference>
<protein>
    <submittedName>
        <fullName evidence="3">Beta-ketoacyl synthase N-terminal-like domain-containing protein</fullName>
    </submittedName>
</protein>
<dbReference type="PANTHER" id="PTHR43775:SF51">
    <property type="entry name" value="INACTIVE PHENOLPHTHIOCEROL SYNTHESIS POLYKETIDE SYNTHASE TYPE I PKS1-RELATED"/>
    <property type="match status" value="1"/>
</dbReference>
<dbReference type="Pfam" id="PF16197">
    <property type="entry name" value="KAsynt_C_assoc"/>
    <property type="match status" value="1"/>
</dbReference>
<dbReference type="PROSITE" id="PS52004">
    <property type="entry name" value="KS3_2"/>
    <property type="match status" value="1"/>
</dbReference>
<evidence type="ECO:0000256" key="1">
    <source>
        <dbReference type="ARBA" id="ARBA00022679"/>
    </source>
</evidence>
<dbReference type="Gene3D" id="3.40.47.10">
    <property type="match status" value="1"/>
</dbReference>
<keyword evidence="1" id="KW-0808">Transferase</keyword>
<dbReference type="EMBL" id="JAXCEH010000057">
    <property type="protein sequence ID" value="MFA1559416.1"/>
    <property type="molecule type" value="Genomic_DNA"/>
</dbReference>
<evidence type="ECO:0000313" key="3">
    <source>
        <dbReference type="EMBL" id="MFA1559416.1"/>
    </source>
</evidence>
<feature type="domain" description="Ketosynthase family 3 (KS3)" evidence="2">
    <location>
        <begin position="11"/>
        <end position="436"/>
    </location>
</feature>
<feature type="non-terminal residue" evidence="3">
    <location>
        <position position="507"/>
    </location>
</feature>
<dbReference type="InterPro" id="IPR014031">
    <property type="entry name" value="Ketoacyl_synth_C"/>
</dbReference>
<reference evidence="3 4" key="1">
    <citation type="submission" date="2023-11" db="EMBL/GenBank/DDBJ databases">
        <title>Actinomadura monticuli sp. nov., isolated from volcanic ash.</title>
        <authorList>
            <person name="Lee S.D."/>
            <person name="Yang H."/>
            <person name="Kim I.S."/>
        </authorList>
    </citation>
    <scope>NUCLEOTIDE SEQUENCE [LARGE SCALE GENOMIC DNA]</scope>
    <source>
        <strain evidence="3 4">DSM 45346</strain>
    </source>
</reference>
<sequence length="507" mass="54157">MAPEIEVGCAAEPVAVIGASCRLPKAPNPERFWELLRTGDSAIIDSPKSRSDLDPDLSRMLRLSEFSDARRGGFVEDIDRFDAKFFGITPGEATAMDPQQRLMLELCWEALEDARVSPEDIKGSLFGVYVGAISNDYSMLLHRYGVTAISQYSFTGLHRSMIANRISYFWGLRGPSLVVDTGQSSSLVAMHMACQSLRNGESIAALVGGVHLNLALESLVGISRLGALSPEGECYTFDSRANGIVRGEGGVVLVVKLLSQAIADGDEIYSVLRGSAVNSGAAETGLTVPSQVAQEEVLRLACAQAHINPVDVQYVELHGTGTKLGDPIEAAALGAVFGEGRQAGSPLFVGSVKTNIGHLEGAAGLAGLLKVILSMKYAHLPASRNFKSANPLIPINRLGLCVQSTLDPWPRRTEPRLAGISSFGIGGINCHIILSDWLDCVDENDGSKLLGMSAGKRSSLMTRNMPWVVSGRGEGALRAQAGRLREFVESRPELDPVGVGWSLVTTR</sequence>
<dbReference type="CDD" id="cd00833">
    <property type="entry name" value="PKS"/>
    <property type="match status" value="1"/>
</dbReference>
<dbReference type="Pfam" id="PF00109">
    <property type="entry name" value="ketoacyl-synt"/>
    <property type="match status" value="1"/>
</dbReference>
<evidence type="ECO:0000259" key="2">
    <source>
        <dbReference type="PROSITE" id="PS52004"/>
    </source>
</evidence>
<dbReference type="InterPro" id="IPR032821">
    <property type="entry name" value="PKS_assoc"/>
</dbReference>
<accession>A0ABV4R914</accession>
<dbReference type="InterPro" id="IPR016039">
    <property type="entry name" value="Thiolase-like"/>
</dbReference>
<dbReference type="InterPro" id="IPR050091">
    <property type="entry name" value="PKS_NRPS_Biosynth_Enz"/>
</dbReference>
<proteinExistence type="predicted"/>
<dbReference type="PANTHER" id="PTHR43775">
    <property type="entry name" value="FATTY ACID SYNTHASE"/>
    <property type="match status" value="1"/>
</dbReference>
<dbReference type="SMART" id="SM00825">
    <property type="entry name" value="PKS_KS"/>
    <property type="match status" value="1"/>
</dbReference>
<keyword evidence="4" id="KW-1185">Reference proteome</keyword>
<dbReference type="Pfam" id="PF02801">
    <property type="entry name" value="Ketoacyl-synt_C"/>
    <property type="match status" value="1"/>
</dbReference>
<dbReference type="Gene3D" id="3.30.70.3290">
    <property type="match status" value="1"/>
</dbReference>
<evidence type="ECO:0000313" key="4">
    <source>
        <dbReference type="Proteomes" id="UP001569904"/>
    </source>
</evidence>
<dbReference type="InterPro" id="IPR020841">
    <property type="entry name" value="PKS_Beta-ketoAc_synthase_dom"/>
</dbReference>
<comment type="caution">
    <text evidence="3">The sequence shown here is derived from an EMBL/GenBank/DDBJ whole genome shotgun (WGS) entry which is preliminary data.</text>
</comment>
<dbReference type="SUPFAM" id="SSF53901">
    <property type="entry name" value="Thiolase-like"/>
    <property type="match status" value="1"/>
</dbReference>